<dbReference type="AlphaFoldDB" id="A0A804LL14"/>
<proteinExistence type="predicted"/>
<keyword evidence="1" id="KW-0732">Signal</keyword>
<feature type="signal peptide" evidence="1">
    <location>
        <begin position="1"/>
        <end position="27"/>
    </location>
</feature>
<dbReference type="Gramene" id="Zm00001eb018420_T001">
    <property type="protein sequence ID" value="Zm00001eb018420_P001"/>
    <property type="gene ID" value="Zm00001eb018420"/>
</dbReference>
<accession>A0A804LL14</accession>
<reference evidence="3" key="1">
    <citation type="submission" date="2015-12" db="EMBL/GenBank/DDBJ databases">
        <title>Update maize B73 reference genome by single molecule sequencing technologies.</title>
        <authorList>
            <consortium name="Maize Genome Sequencing Project"/>
            <person name="Ware D."/>
        </authorList>
    </citation>
    <scope>NUCLEOTIDE SEQUENCE [LARGE SCALE GENOMIC DNA]</scope>
    <source>
        <strain evidence="3">cv. B73</strain>
    </source>
</reference>
<dbReference type="FunCoup" id="A0A804LL14">
    <property type="interactions" value="507"/>
</dbReference>
<protein>
    <submittedName>
        <fullName evidence="2">Uncharacterized protein</fullName>
    </submittedName>
</protein>
<evidence type="ECO:0000313" key="2">
    <source>
        <dbReference type="EnsemblPlants" id="Zm00001eb018420_P001"/>
    </source>
</evidence>
<keyword evidence="3" id="KW-1185">Reference proteome</keyword>
<organism evidence="2 3">
    <name type="scientific">Zea mays</name>
    <name type="common">Maize</name>
    <dbReference type="NCBI Taxonomy" id="4577"/>
    <lineage>
        <taxon>Eukaryota</taxon>
        <taxon>Viridiplantae</taxon>
        <taxon>Streptophyta</taxon>
        <taxon>Embryophyta</taxon>
        <taxon>Tracheophyta</taxon>
        <taxon>Spermatophyta</taxon>
        <taxon>Magnoliopsida</taxon>
        <taxon>Liliopsida</taxon>
        <taxon>Poales</taxon>
        <taxon>Poaceae</taxon>
        <taxon>PACMAD clade</taxon>
        <taxon>Panicoideae</taxon>
        <taxon>Andropogonodae</taxon>
        <taxon>Andropogoneae</taxon>
        <taxon>Tripsacinae</taxon>
        <taxon>Zea</taxon>
    </lineage>
</organism>
<dbReference type="Proteomes" id="UP000007305">
    <property type="component" value="Chromosome 1"/>
</dbReference>
<feature type="chain" id="PRO_5032709245" evidence="1">
    <location>
        <begin position="28"/>
        <end position="90"/>
    </location>
</feature>
<dbReference type="EnsemblPlants" id="Zm00001eb018420_T001">
    <property type="protein sequence ID" value="Zm00001eb018420_P001"/>
    <property type="gene ID" value="Zm00001eb018420"/>
</dbReference>
<evidence type="ECO:0000313" key="3">
    <source>
        <dbReference type="Proteomes" id="UP000007305"/>
    </source>
</evidence>
<dbReference type="InParanoid" id="A0A804LL14"/>
<evidence type="ECO:0000256" key="1">
    <source>
        <dbReference type="SAM" id="SignalP"/>
    </source>
</evidence>
<name>A0A804LL14_MAIZE</name>
<reference evidence="2" key="2">
    <citation type="submission" date="2019-07" db="EMBL/GenBank/DDBJ databases">
        <authorList>
            <person name="Seetharam A."/>
            <person name="Woodhouse M."/>
            <person name="Cannon E."/>
        </authorList>
    </citation>
    <scope>NUCLEOTIDE SEQUENCE [LARGE SCALE GENOMIC DNA]</scope>
    <source>
        <strain evidence="2">cv. B73</strain>
    </source>
</reference>
<sequence length="90" mass="9560">MASARSWSRLFAVSAFLCLLAVHPAATVRREDMVLGRDRAPVPAEAPATGAVGSGNSWTAKPFATAKAVGAAQMSKWRVRRGSDPIHNRS</sequence>
<reference evidence="2" key="3">
    <citation type="submission" date="2021-05" db="UniProtKB">
        <authorList>
            <consortium name="EnsemblPlants"/>
        </authorList>
    </citation>
    <scope>IDENTIFICATION</scope>
    <source>
        <strain evidence="2">cv. B73</strain>
    </source>
</reference>